<dbReference type="PANTHER" id="PTHR34475:SF1">
    <property type="entry name" value="CYTOSKELETON PROTEIN RODZ"/>
    <property type="match status" value="1"/>
</dbReference>
<feature type="compositionally biased region" description="Acidic residues" evidence="1">
    <location>
        <begin position="151"/>
        <end position="177"/>
    </location>
</feature>
<dbReference type="InterPro" id="IPR025194">
    <property type="entry name" value="RodZ-like_C"/>
</dbReference>
<sequence length="276" mass="28474">MSNGNFSAEDGPPSVGRSLQQARIAAKLTIDEVSATTRVRIPIVQSIENDDYSRCGGDVYARGHIRALARAVGLEPAELVARFNEGRGDAPAPEPAAPVFEAERIRSEPRRPNWTAAMVAAIVAVVGFVGFTLVNGSGDGAADQVAQSESPDAEPEAAPEDDAAGGGDDAAEDDAAAEPDPSQSAVAGAPADKVTMKVVASGASWVMVTDATGRQLFQGTLQDGDSETFTDDDQLDLVTGNAGAIELYVNGKHLDSIGDPGAVQRLSFTPGDPEEG</sequence>
<evidence type="ECO:0000256" key="2">
    <source>
        <dbReference type="SAM" id="Phobius"/>
    </source>
</evidence>
<dbReference type="Pfam" id="PF13413">
    <property type="entry name" value="HTH_25"/>
    <property type="match status" value="1"/>
</dbReference>
<dbReference type="Proteomes" id="UP000578686">
    <property type="component" value="Unassembled WGS sequence"/>
</dbReference>
<evidence type="ECO:0000256" key="1">
    <source>
        <dbReference type="SAM" id="MobiDB-lite"/>
    </source>
</evidence>
<dbReference type="GO" id="GO:0003677">
    <property type="term" value="F:DNA binding"/>
    <property type="evidence" value="ECO:0007669"/>
    <property type="project" value="InterPro"/>
</dbReference>
<reference evidence="4 5" key="1">
    <citation type="submission" date="2020-03" db="EMBL/GenBank/DDBJ databases">
        <title>Draft genome of Streptomyces sp. ventii, isolated from the Axial Seamount in the Pacific Ocean, and resequencing of the two type strains Streptomyces lonarensis strain NCL 716 and Streptomyces bohaiensis strain 11A07.</title>
        <authorList>
            <person name="Loughran R.M."/>
            <person name="Pfannmuller K.M."/>
            <person name="Wasson B.J."/>
            <person name="Deadmond M.C."/>
            <person name="Paddock B.E."/>
            <person name="Koyack M.J."/>
            <person name="Gallegos D.A."/>
            <person name="Mitchell E.A."/>
            <person name="Ushijima B."/>
            <person name="Saw J.H."/>
            <person name="Mcphail K.L."/>
            <person name="Videau P."/>
        </authorList>
    </citation>
    <scope>NUCLEOTIDE SEQUENCE [LARGE SCALE GENOMIC DNA]</scope>
    <source>
        <strain evidence="4 5">NCL716</strain>
    </source>
</reference>
<dbReference type="EMBL" id="JAAVJD010000106">
    <property type="protein sequence ID" value="NJQ06761.1"/>
    <property type="molecule type" value="Genomic_DNA"/>
</dbReference>
<dbReference type="AlphaFoldDB" id="A0A7X6HZL9"/>
<keyword evidence="2" id="KW-0812">Transmembrane</keyword>
<feature type="transmembrane region" description="Helical" evidence="2">
    <location>
        <begin position="114"/>
        <end position="134"/>
    </location>
</feature>
<feature type="region of interest" description="Disordered" evidence="1">
    <location>
        <begin position="85"/>
        <end position="104"/>
    </location>
</feature>
<feature type="region of interest" description="Disordered" evidence="1">
    <location>
        <begin position="140"/>
        <end position="190"/>
    </location>
</feature>
<evidence type="ECO:0000313" key="5">
    <source>
        <dbReference type="Proteomes" id="UP000578686"/>
    </source>
</evidence>
<dbReference type="InterPro" id="IPR050400">
    <property type="entry name" value="Bact_Cytoskel_RodZ"/>
</dbReference>
<evidence type="ECO:0000259" key="3">
    <source>
        <dbReference type="Pfam" id="PF13464"/>
    </source>
</evidence>
<organism evidence="4 5">
    <name type="scientific">Streptomyces lonarensis</name>
    <dbReference type="NCBI Taxonomy" id="700599"/>
    <lineage>
        <taxon>Bacteria</taxon>
        <taxon>Bacillati</taxon>
        <taxon>Actinomycetota</taxon>
        <taxon>Actinomycetes</taxon>
        <taxon>Kitasatosporales</taxon>
        <taxon>Streptomycetaceae</taxon>
        <taxon>Streptomyces</taxon>
    </lineage>
</organism>
<keyword evidence="5" id="KW-1185">Reference proteome</keyword>
<name>A0A7X6HZL9_9ACTN</name>
<feature type="domain" description="Cytoskeleton protein RodZ-like C-terminal" evidence="3">
    <location>
        <begin position="198"/>
        <end position="266"/>
    </location>
</feature>
<gene>
    <name evidence="4" type="ORF">HCN56_14490</name>
</gene>
<dbReference type="Pfam" id="PF13464">
    <property type="entry name" value="RodZ_C"/>
    <property type="match status" value="1"/>
</dbReference>
<keyword evidence="2" id="KW-0472">Membrane</keyword>
<dbReference type="PANTHER" id="PTHR34475">
    <property type="match status" value="1"/>
</dbReference>
<dbReference type="InterPro" id="IPR010982">
    <property type="entry name" value="Lambda_DNA-bd_dom_sf"/>
</dbReference>
<evidence type="ECO:0000313" key="4">
    <source>
        <dbReference type="EMBL" id="NJQ06761.1"/>
    </source>
</evidence>
<dbReference type="Gene3D" id="1.10.260.40">
    <property type="entry name" value="lambda repressor-like DNA-binding domains"/>
    <property type="match status" value="1"/>
</dbReference>
<comment type="caution">
    <text evidence="4">The sequence shown here is derived from an EMBL/GenBank/DDBJ whole genome shotgun (WGS) entry which is preliminary data.</text>
</comment>
<dbReference type="RefSeq" id="WP_167971181.1">
    <property type="nucleotide sequence ID" value="NZ_BHZG01000031.1"/>
</dbReference>
<proteinExistence type="predicted"/>
<keyword evidence="2" id="KW-1133">Transmembrane helix</keyword>
<protein>
    <submittedName>
        <fullName evidence="4">Helix-turn-helix domain-containing protein</fullName>
    </submittedName>
</protein>
<accession>A0A7X6HZL9</accession>